<evidence type="ECO:0000313" key="4">
    <source>
        <dbReference type="Proteomes" id="UP000073434"/>
    </source>
</evidence>
<gene>
    <name evidence="1" type="ORF">ERS132385_00122</name>
    <name evidence="2" type="ORF">ERS132414_00370</name>
</gene>
<protein>
    <submittedName>
        <fullName evidence="1">Uncharacterized protein</fullName>
    </submittedName>
</protein>
<evidence type="ECO:0000313" key="2">
    <source>
        <dbReference type="EMBL" id="CYU63780.1"/>
    </source>
</evidence>
<reference evidence="3 4" key="1">
    <citation type="submission" date="2016-02" db="EMBL/GenBank/DDBJ databases">
        <authorList>
            <consortium name="Pathogen Informatics"/>
        </authorList>
    </citation>
    <scope>NUCLEOTIDE SEQUENCE [LARGE SCALE GENOMIC DNA]</scope>
    <source>
        <strain evidence="1 4">LSS23</strain>
        <strain evidence="2 3">LSS52</strain>
    </source>
</reference>
<name>A0A0Z8BY36_STRSU</name>
<dbReference type="AlphaFoldDB" id="A0A0Z8BY36"/>
<sequence>MSRFAMCPDCGHRLSRVKDSFGYWDEETYICNYCSDENEYNEYDEESLSVFEAADIWFSNGKDEEFMFGFTEDELEEAL</sequence>
<dbReference type="EMBL" id="FIHA01000005">
    <property type="protein sequence ID" value="CYU63780.1"/>
    <property type="molecule type" value="Genomic_DNA"/>
</dbReference>
<accession>A0A0Z8BY36</accession>
<organism evidence="1 4">
    <name type="scientific">Streptococcus suis</name>
    <dbReference type="NCBI Taxonomy" id="1307"/>
    <lineage>
        <taxon>Bacteria</taxon>
        <taxon>Bacillati</taxon>
        <taxon>Bacillota</taxon>
        <taxon>Bacilli</taxon>
        <taxon>Lactobacillales</taxon>
        <taxon>Streptococcaceae</taxon>
        <taxon>Streptococcus</taxon>
    </lineage>
</organism>
<evidence type="ECO:0000313" key="1">
    <source>
        <dbReference type="EMBL" id="CYU15203.1"/>
    </source>
</evidence>
<dbReference type="Proteomes" id="UP000073434">
    <property type="component" value="Unassembled WGS sequence"/>
</dbReference>
<dbReference type="Proteomes" id="UP000072794">
    <property type="component" value="Unassembled WGS sequence"/>
</dbReference>
<evidence type="ECO:0000313" key="3">
    <source>
        <dbReference type="Proteomes" id="UP000072794"/>
    </source>
</evidence>
<dbReference type="EMBL" id="FIFW01000001">
    <property type="protein sequence ID" value="CYU15203.1"/>
    <property type="molecule type" value="Genomic_DNA"/>
</dbReference>
<dbReference type="RefSeq" id="WP_024379643.1">
    <property type="nucleotide sequence ID" value="NZ_CEDY01000066.1"/>
</dbReference>
<proteinExistence type="predicted"/>